<proteinExistence type="predicted"/>
<sequence length="337" mass="36766">MAPTRRCVAALGLAFAAAALLPMAAQAQQKKVVIYTSNESTLNDLVFAAFTKETGIAVEPVVAGSGVVIRRLQAEKERPLGDIVWGISRSLLQTNKALFAPYASKNKDAIPVEYRDPTDLWVGNNLHLLVILQNTKILPADQGPKGWNDLLDPKWKGKIAFTDPANSGSAYTTVTMLVDLWGGGEAGWKKVGQLFRNLKVLNRSSLVFQGVGNGEYPLGISLEYAGPMWAAGGAPVKTIYPADGTLATMEGVAIIKNGPDPQEARAFVDFVNRKDVREMILKATYRRPTRTDLDLATLPGGLPPIGSLKMLTYNEDAWTEKRKETLEKIKDMLQESR</sequence>
<dbReference type="Pfam" id="PF13343">
    <property type="entry name" value="SBP_bac_6"/>
    <property type="match status" value="1"/>
</dbReference>
<dbReference type="PANTHER" id="PTHR30006:SF24">
    <property type="entry name" value="SLL0237 PROTEIN"/>
    <property type="match status" value="1"/>
</dbReference>
<dbReference type="PANTHER" id="PTHR30006">
    <property type="entry name" value="THIAMINE-BINDING PERIPLASMIC PROTEIN-RELATED"/>
    <property type="match status" value="1"/>
</dbReference>
<dbReference type="InterPro" id="IPR026045">
    <property type="entry name" value="Ferric-bd"/>
</dbReference>
<name>A0ABS6IDP9_9HYPH</name>
<reference evidence="3 4" key="1">
    <citation type="submission" date="2021-06" db="EMBL/GenBank/DDBJ databases">
        <authorList>
            <person name="Lee D.H."/>
        </authorList>
    </citation>
    <scope>NUCLEOTIDE SEQUENCE [LARGE SCALE GENOMIC DNA]</scope>
    <source>
        <strain evidence="3 4">MMS21-HV4-11</strain>
    </source>
</reference>
<evidence type="ECO:0000256" key="2">
    <source>
        <dbReference type="SAM" id="SignalP"/>
    </source>
</evidence>
<evidence type="ECO:0000256" key="1">
    <source>
        <dbReference type="ARBA" id="ARBA00022729"/>
    </source>
</evidence>
<feature type="signal peptide" evidence="2">
    <location>
        <begin position="1"/>
        <end position="27"/>
    </location>
</feature>
<feature type="chain" id="PRO_5045049860" evidence="2">
    <location>
        <begin position="28"/>
        <end position="337"/>
    </location>
</feature>
<comment type="caution">
    <text evidence="3">The sequence shown here is derived from an EMBL/GenBank/DDBJ whole genome shotgun (WGS) entry which is preliminary data.</text>
</comment>
<gene>
    <name evidence="3" type="ORF">KQ910_02315</name>
</gene>
<keyword evidence="1 2" id="KW-0732">Signal</keyword>
<keyword evidence="4" id="KW-1185">Reference proteome</keyword>
<dbReference type="PIRSF" id="PIRSF002825">
    <property type="entry name" value="CfbpA"/>
    <property type="match status" value="1"/>
</dbReference>
<evidence type="ECO:0000313" key="3">
    <source>
        <dbReference type="EMBL" id="MBU8872575.1"/>
    </source>
</evidence>
<accession>A0ABS6IDP9</accession>
<dbReference type="EMBL" id="JAHOPB010000001">
    <property type="protein sequence ID" value="MBU8872575.1"/>
    <property type="molecule type" value="Genomic_DNA"/>
</dbReference>
<organism evidence="3 4">
    <name type="scientific">Reyranella humidisoli</name>
    <dbReference type="NCBI Taxonomy" id="2849149"/>
    <lineage>
        <taxon>Bacteria</taxon>
        <taxon>Pseudomonadati</taxon>
        <taxon>Pseudomonadota</taxon>
        <taxon>Alphaproteobacteria</taxon>
        <taxon>Hyphomicrobiales</taxon>
        <taxon>Reyranellaceae</taxon>
        <taxon>Reyranella</taxon>
    </lineage>
</organism>
<protein>
    <submittedName>
        <fullName evidence="3">Extracellular solute-binding protein</fullName>
    </submittedName>
</protein>
<dbReference type="RefSeq" id="WP_216956781.1">
    <property type="nucleotide sequence ID" value="NZ_JAHOPB010000001.1"/>
</dbReference>
<evidence type="ECO:0000313" key="4">
    <source>
        <dbReference type="Proteomes" id="UP000727907"/>
    </source>
</evidence>
<dbReference type="Proteomes" id="UP000727907">
    <property type="component" value="Unassembled WGS sequence"/>
</dbReference>